<dbReference type="GO" id="GO:0006260">
    <property type="term" value="P:DNA replication"/>
    <property type="evidence" value="ECO:0007669"/>
    <property type="project" value="InterPro"/>
</dbReference>
<keyword evidence="4" id="KW-1185">Reference proteome</keyword>
<evidence type="ECO:0000313" key="3">
    <source>
        <dbReference type="EMBL" id="KAJ8412969.1"/>
    </source>
</evidence>
<name>A0AAD7T207_9TELE</name>
<dbReference type="PANTHER" id="PTHR21556:SF2">
    <property type="entry name" value="TRESLIN"/>
    <property type="match status" value="1"/>
</dbReference>
<dbReference type="Proteomes" id="UP001221898">
    <property type="component" value="Unassembled WGS sequence"/>
</dbReference>
<dbReference type="GO" id="GO:0005634">
    <property type="term" value="C:nucleus"/>
    <property type="evidence" value="ECO:0007669"/>
    <property type="project" value="InterPro"/>
</dbReference>
<gene>
    <name evidence="3" type="ORF">AAFF_G00105510</name>
</gene>
<feature type="domain" description="Treslin M" evidence="1">
    <location>
        <begin position="284"/>
        <end position="316"/>
    </location>
</feature>
<evidence type="ECO:0000259" key="2">
    <source>
        <dbReference type="Pfam" id="PF21854"/>
    </source>
</evidence>
<dbReference type="GO" id="GO:0010212">
    <property type="term" value="P:response to ionizing radiation"/>
    <property type="evidence" value="ECO:0007669"/>
    <property type="project" value="InterPro"/>
</dbReference>
<dbReference type="GO" id="GO:0003682">
    <property type="term" value="F:chromatin binding"/>
    <property type="evidence" value="ECO:0007669"/>
    <property type="project" value="TreeGrafter"/>
</dbReference>
<dbReference type="EMBL" id="JAINUG010000017">
    <property type="protein sequence ID" value="KAJ8412969.1"/>
    <property type="molecule type" value="Genomic_DNA"/>
</dbReference>
<dbReference type="Pfam" id="PF21854">
    <property type="entry name" value="Treslin_N"/>
    <property type="match status" value="1"/>
</dbReference>
<dbReference type="GO" id="GO:0033314">
    <property type="term" value="P:mitotic DNA replication checkpoint signaling"/>
    <property type="evidence" value="ECO:0007669"/>
    <property type="project" value="InterPro"/>
</dbReference>
<proteinExistence type="predicted"/>
<dbReference type="InterPro" id="IPR026153">
    <property type="entry name" value="Treslin"/>
</dbReference>
<evidence type="ECO:0000313" key="4">
    <source>
        <dbReference type="Proteomes" id="UP001221898"/>
    </source>
</evidence>
<accession>A0AAD7T207</accession>
<evidence type="ECO:0000259" key="1">
    <source>
        <dbReference type="Pfam" id="PF15292"/>
    </source>
</evidence>
<feature type="domain" description="Treslin N-terminal" evidence="2">
    <location>
        <begin position="23"/>
        <end position="204"/>
    </location>
</feature>
<organism evidence="3 4">
    <name type="scientific">Aldrovandia affinis</name>
    <dbReference type="NCBI Taxonomy" id="143900"/>
    <lineage>
        <taxon>Eukaryota</taxon>
        <taxon>Metazoa</taxon>
        <taxon>Chordata</taxon>
        <taxon>Craniata</taxon>
        <taxon>Vertebrata</taxon>
        <taxon>Euteleostomi</taxon>
        <taxon>Actinopterygii</taxon>
        <taxon>Neopterygii</taxon>
        <taxon>Teleostei</taxon>
        <taxon>Notacanthiformes</taxon>
        <taxon>Halosauridae</taxon>
        <taxon>Aldrovandia</taxon>
    </lineage>
</organism>
<dbReference type="GO" id="GO:0030174">
    <property type="term" value="P:regulation of DNA-templated DNA replication initiation"/>
    <property type="evidence" value="ECO:0007669"/>
    <property type="project" value="TreeGrafter"/>
</dbReference>
<dbReference type="GO" id="GO:0007095">
    <property type="term" value="P:mitotic G2 DNA damage checkpoint signaling"/>
    <property type="evidence" value="ECO:0007669"/>
    <property type="project" value="TreeGrafter"/>
</dbReference>
<reference evidence="3" key="1">
    <citation type="journal article" date="2023" name="Science">
        <title>Genome structures resolve the early diversification of teleost fishes.</title>
        <authorList>
            <person name="Parey E."/>
            <person name="Louis A."/>
            <person name="Montfort J."/>
            <person name="Bouchez O."/>
            <person name="Roques C."/>
            <person name="Iampietro C."/>
            <person name="Lluch J."/>
            <person name="Castinel A."/>
            <person name="Donnadieu C."/>
            <person name="Desvignes T."/>
            <person name="Floi Bucao C."/>
            <person name="Jouanno E."/>
            <person name="Wen M."/>
            <person name="Mejri S."/>
            <person name="Dirks R."/>
            <person name="Jansen H."/>
            <person name="Henkel C."/>
            <person name="Chen W.J."/>
            <person name="Zahm M."/>
            <person name="Cabau C."/>
            <person name="Klopp C."/>
            <person name="Thompson A.W."/>
            <person name="Robinson-Rechavi M."/>
            <person name="Braasch I."/>
            <person name="Lecointre G."/>
            <person name="Bobe J."/>
            <person name="Postlethwait J.H."/>
            <person name="Berthelot C."/>
            <person name="Roest Crollius H."/>
            <person name="Guiguen Y."/>
        </authorList>
    </citation>
    <scope>NUCLEOTIDE SEQUENCE</scope>
    <source>
        <strain evidence="3">NC1722</strain>
    </source>
</reference>
<dbReference type="AlphaFoldDB" id="A0AAD7T207"/>
<feature type="non-terminal residue" evidence="3">
    <location>
        <position position="318"/>
    </location>
</feature>
<dbReference type="InterPro" id="IPR053919">
    <property type="entry name" value="Treslin_N"/>
</dbReference>
<sequence>MTLHNLVFVIDIDQRGKQCDSYRSSLKRNLFKHGVLRILIYFGCRFGFDKVRWGYTFFHSRWGRHSNAISRGSDFKEVLEKTFEDFEAELHTRLEEKEKTAACSARSKQVPHVAGAVQTALKESLLDFQWDRPDITSPTKLTLRPRRSNRPGRRVPLDEDVSVKGKNVLFLVSESPHSRAELEDFVSLSDSDTRDMAERILPSALRDMMIRNQVILHWVDSSDYTEVQKKPDQVGIKVLSESLRQVGGSLVPMGALLCLSDSTEGTHGAVGSLPGPSPCGGKDVFPFDSSFGYIMSTEQTHRLAFPMLKGVLHWGEGG</sequence>
<dbReference type="PANTHER" id="PTHR21556">
    <property type="entry name" value="TRESLIN"/>
    <property type="match status" value="1"/>
</dbReference>
<dbReference type="Pfam" id="PF15292">
    <property type="entry name" value="Treslin_M"/>
    <property type="match status" value="1"/>
</dbReference>
<dbReference type="InterPro" id="IPR032746">
    <property type="entry name" value="Treslin_M"/>
</dbReference>
<protein>
    <submittedName>
        <fullName evidence="3">Uncharacterized protein</fullName>
    </submittedName>
</protein>
<comment type="caution">
    <text evidence="3">The sequence shown here is derived from an EMBL/GenBank/DDBJ whole genome shotgun (WGS) entry which is preliminary data.</text>
</comment>